<feature type="transmembrane region" description="Helical" evidence="2">
    <location>
        <begin position="51"/>
        <end position="72"/>
    </location>
</feature>
<keyword evidence="4" id="KW-1185">Reference proteome</keyword>
<evidence type="ECO:0000256" key="1">
    <source>
        <dbReference type="SAM" id="MobiDB-lite"/>
    </source>
</evidence>
<dbReference type="AlphaFoldDB" id="A0A1D7VEK9"/>
<gene>
    <name evidence="3" type="ORF">SL103_01820</name>
</gene>
<dbReference type="EMBL" id="CP017157">
    <property type="protein sequence ID" value="AOP45141.1"/>
    <property type="molecule type" value="Genomic_DNA"/>
</dbReference>
<proteinExistence type="predicted"/>
<evidence type="ECO:0008006" key="5">
    <source>
        <dbReference type="Google" id="ProtNLM"/>
    </source>
</evidence>
<feature type="region of interest" description="Disordered" evidence="1">
    <location>
        <begin position="75"/>
        <end position="151"/>
    </location>
</feature>
<name>A0A1D7VEK9_9ACTN</name>
<accession>A0A1D7VEK9</accession>
<evidence type="ECO:0000313" key="3">
    <source>
        <dbReference type="EMBL" id="AOP45141.1"/>
    </source>
</evidence>
<dbReference type="Proteomes" id="UP000094094">
    <property type="component" value="Chromosome"/>
</dbReference>
<feature type="compositionally biased region" description="Low complexity" evidence="1">
    <location>
        <begin position="100"/>
        <end position="137"/>
    </location>
</feature>
<sequence>MGCGRLRQAAGAATPAVPATPTAPDLPALVPDVTPAAPSGSARPSRRVLKWVAIGLAAFLAGGVATAAALYVGDRGGSGHRADRAGTPSGATTRAPGPGPSADASPTATTTGNPTGSPTGNPTGSPTGNPTGAPVGEPSGGPTGGPAAALPAGFVRRYDPNGFSLAVRSDWQRSPKGTQTDYRAPVGEQYLRVGVIAAAPQSSYENFLGMERGARKRVDYQRVEMRKNTFQDRPGARWEFTYVNDAGDTVHAVDQAYVAADGTEYSIYYECPEALYAPAADQVFSTALATWSVSATDVD</sequence>
<dbReference type="KEGG" id="slc:SL103_01820"/>
<reference evidence="3 4" key="1">
    <citation type="submission" date="2016-09" db="EMBL/GenBank/DDBJ databases">
        <title>Complete genome sequencing of Streptomyces lydicus 103 and metabolic pathways analysis of antibiotic biosynthesis.</title>
        <authorList>
            <person name="Jia N."/>
            <person name="Ding M.-Z."/>
            <person name="Gao F."/>
            <person name="Yuan Y.-J."/>
        </authorList>
    </citation>
    <scope>NUCLEOTIDE SEQUENCE [LARGE SCALE GENOMIC DNA]</scope>
    <source>
        <strain evidence="3 4">103</strain>
    </source>
</reference>
<evidence type="ECO:0000313" key="4">
    <source>
        <dbReference type="Proteomes" id="UP000094094"/>
    </source>
</evidence>
<feature type="compositionally biased region" description="Low complexity" evidence="1">
    <location>
        <begin position="9"/>
        <end position="32"/>
    </location>
</feature>
<evidence type="ECO:0000256" key="2">
    <source>
        <dbReference type="SAM" id="Phobius"/>
    </source>
</evidence>
<keyword evidence="2" id="KW-0812">Transmembrane</keyword>
<protein>
    <recommendedName>
        <fullName evidence="5">Serine/threonine protein kinase</fullName>
    </recommendedName>
</protein>
<keyword evidence="2" id="KW-1133">Transmembrane helix</keyword>
<keyword evidence="2" id="KW-0472">Membrane</keyword>
<feature type="region of interest" description="Disordered" evidence="1">
    <location>
        <begin position="1"/>
        <end position="44"/>
    </location>
</feature>
<organism evidence="3 4">
    <name type="scientific">Streptomyces lydicus</name>
    <dbReference type="NCBI Taxonomy" id="47763"/>
    <lineage>
        <taxon>Bacteria</taxon>
        <taxon>Bacillati</taxon>
        <taxon>Actinomycetota</taxon>
        <taxon>Actinomycetes</taxon>
        <taxon>Kitasatosporales</taxon>
        <taxon>Streptomycetaceae</taxon>
        <taxon>Streptomyces</taxon>
    </lineage>
</organism>